<dbReference type="InterPro" id="IPR017441">
    <property type="entry name" value="Protein_kinase_ATP_BS"/>
</dbReference>
<dbReference type="PANTHER" id="PTHR46008">
    <property type="entry name" value="LEAF RUST 10 DISEASE-RESISTANCE LOCUS RECEPTOR-LIKE PROTEIN KINASE-LIKE 1.4"/>
    <property type="match status" value="1"/>
</dbReference>
<evidence type="ECO:0000259" key="6">
    <source>
        <dbReference type="PROSITE" id="PS50011"/>
    </source>
</evidence>
<keyword evidence="1 3" id="KW-0547">Nucleotide-binding</keyword>
<gene>
    <name evidence="7" type="ORF">H6P81_000264</name>
</gene>
<dbReference type="FunFam" id="3.30.200.20:FF:000736">
    <property type="entry name" value="Putative serine/threonine-protein kinase At1g18390 family"/>
    <property type="match status" value="1"/>
</dbReference>
<dbReference type="SUPFAM" id="SSF56112">
    <property type="entry name" value="Protein kinase-like (PK-like)"/>
    <property type="match status" value="1"/>
</dbReference>
<dbReference type="Gene3D" id="1.10.510.10">
    <property type="entry name" value="Transferase(Phosphotransferase) domain 1"/>
    <property type="match status" value="1"/>
</dbReference>
<dbReference type="InterPro" id="IPR008266">
    <property type="entry name" value="Tyr_kinase_AS"/>
</dbReference>
<feature type="binding site" evidence="3">
    <location>
        <position position="341"/>
    </location>
    <ligand>
        <name>ATP</name>
        <dbReference type="ChEBI" id="CHEBI:30616"/>
    </ligand>
</feature>
<dbReference type="AlphaFoldDB" id="A0AAV7F6M1"/>
<reference evidence="7 8" key="1">
    <citation type="submission" date="2021-07" db="EMBL/GenBank/DDBJ databases">
        <title>The Aristolochia fimbriata genome: insights into angiosperm evolution, floral development and chemical biosynthesis.</title>
        <authorList>
            <person name="Jiao Y."/>
        </authorList>
    </citation>
    <scope>NUCLEOTIDE SEQUENCE [LARGE SCALE GENOMIC DNA]</scope>
    <source>
        <strain evidence="7">IBCAS-2021</strain>
        <tissue evidence="7">Leaf</tissue>
    </source>
</reference>
<dbReference type="InterPro" id="IPR011009">
    <property type="entry name" value="Kinase-like_dom_sf"/>
</dbReference>
<dbReference type="GO" id="GO:0004672">
    <property type="term" value="F:protein kinase activity"/>
    <property type="evidence" value="ECO:0007669"/>
    <property type="project" value="InterPro"/>
</dbReference>
<evidence type="ECO:0000256" key="2">
    <source>
        <dbReference type="ARBA" id="ARBA00022840"/>
    </source>
</evidence>
<keyword evidence="5" id="KW-0732">Signal</keyword>
<keyword evidence="4" id="KW-1133">Transmembrane helix</keyword>
<feature type="chain" id="PRO_5043854617" description="Protein kinase domain-containing protein" evidence="5">
    <location>
        <begin position="24"/>
        <end position="604"/>
    </location>
</feature>
<evidence type="ECO:0000313" key="8">
    <source>
        <dbReference type="Proteomes" id="UP000825729"/>
    </source>
</evidence>
<evidence type="ECO:0000256" key="3">
    <source>
        <dbReference type="PROSITE-ProRule" id="PRU10141"/>
    </source>
</evidence>
<organism evidence="7 8">
    <name type="scientific">Aristolochia fimbriata</name>
    <name type="common">White veined hardy Dutchman's pipe vine</name>
    <dbReference type="NCBI Taxonomy" id="158543"/>
    <lineage>
        <taxon>Eukaryota</taxon>
        <taxon>Viridiplantae</taxon>
        <taxon>Streptophyta</taxon>
        <taxon>Embryophyta</taxon>
        <taxon>Tracheophyta</taxon>
        <taxon>Spermatophyta</taxon>
        <taxon>Magnoliopsida</taxon>
        <taxon>Magnoliidae</taxon>
        <taxon>Piperales</taxon>
        <taxon>Aristolochiaceae</taxon>
        <taxon>Aristolochia</taxon>
    </lineage>
</organism>
<keyword evidence="4" id="KW-0812">Transmembrane</keyword>
<evidence type="ECO:0000256" key="5">
    <source>
        <dbReference type="SAM" id="SignalP"/>
    </source>
</evidence>
<evidence type="ECO:0000256" key="1">
    <source>
        <dbReference type="ARBA" id="ARBA00022741"/>
    </source>
</evidence>
<proteinExistence type="predicted"/>
<dbReference type="Gene3D" id="3.30.200.20">
    <property type="entry name" value="Phosphorylase Kinase, domain 1"/>
    <property type="match status" value="1"/>
</dbReference>
<dbReference type="PROSITE" id="PS50011">
    <property type="entry name" value="PROTEIN_KINASE_DOM"/>
    <property type="match status" value="1"/>
</dbReference>
<dbReference type="GO" id="GO:0005524">
    <property type="term" value="F:ATP binding"/>
    <property type="evidence" value="ECO:0007669"/>
    <property type="project" value="UniProtKB-UniRule"/>
</dbReference>
<feature type="domain" description="Protein kinase" evidence="6">
    <location>
        <begin position="313"/>
        <end position="596"/>
    </location>
</feature>
<keyword evidence="8" id="KW-1185">Reference proteome</keyword>
<feature type="signal peptide" evidence="5">
    <location>
        <begin position="1"/>
        <end position="23"/>
    </location>
</feature>
<keyword evidence="4" id="KW-0472">Membrane</keyword>
<feature type="transmembrane region" description="Helical" evidence="4">
    <location>
        <begin position="245"/>
        <end position="267"/>
    </location>
</feature>
<protein>
    <recommendedName>
        <fullName evidence="6">Protein kinase domain-containing protein</fullName>
    </recommendedName>
</protein>
<dbReference type="PROSITE" id="PS00109">
    <property type="entry name" value="PROTEIN_KINASE_TYR"/>
    <property type="match status" value="1"/>
</dbReference>
<dbReference type="PANTHER" id="PTHR46008:SF18">
    <property type="entry name" value="PROTEIN KINASE DOMAIN-CONTAINING PROTEIN"/>
    <property type="match status" value="1"/>
</dbReference>
<comment type="caution">
    <text evidence="7">The sequence shown here is derived from an EMBL/GenBank/DDBJ whole genome shotgun (WGS) entry which is preliminary data.</text>
</comment>
<dbReference type="InterPro" id="IPR000719">
    <property type="entry name" value="Prot_kinase_dom"/>
</dbReference>
<sequence length="604" mass="65990">MPPAPVLLFLLFVFSFLGGFAAAGSEGGGCSVVLGGLTYPGLTGCGEKCSCEAPASGLEITNLSFSPIPFRGASNGSSNCSSFFKRGAKFRISRRFRHRNSSVRFADSTCGNLSRLHSCLDWSPRYCSVKNRRSWLLPLLGRLFCGGYTSKDPTVVGSGKNCSSNITSEVDDLLQAGIVLEWGEDEEPCASGINGCETGNEICSFDASSSSEANNSSFLCFRSKQKKLGLSSDTPSRGNDSNRSALLTSLFVFASLLLIAAIAVAIFRCKGLRLRSATAEEDPTALFLSRHRSSSLLPPVFSYEELERATNRFDPKRKIGDGGFGSVYLAQLLDGRIVAVKRLHRRHTTKPFSNEVLILSSIDHPNLVKLHGYCCDRRGLLLVYDYVPNGTLADHLHGPESRRRRGSLPWAIRLEMALQVATALEYLHFALSPRVVHRDITSSNIFVEQDMRVRVGDFGLSRLLVFSDSSPTCVWTGPQGTPGYLDPDYHRSFQLTEKSDVYSFGVVLFELVSGLRAVDLGRDKREVALADLMVAKIQCGKLAEVLDPVLVAEGETVVSTVHSAAELAFRCVAADKDDRPDARDVVAELNRIRARLPPGDRRLL</sequence>
<dbReference type="Proteomes" id="UP000825729">
    <property type="component" value="Unassembled WGS sequence"/>
</dbReference>
<dbReference type="EMBL" id="JAINDJ010000002">
    <property type="protein sequence ID" value="KAG9455756.1"/>
    <property type="molecule type" value="Genomic_DNA"/>
</dbReference>
<dbReference type="Pfam" id="PF07714">
    <property type="entry name" value="PK_Tyr_Ser-Thr"/>
    <property type="match status" value="1"/>
</dbReference>
<dbReference type="CDD" id="cd14066">
    <property type="entry name" value="STKc_IRAK"/>
    <property type="match status" value="1"/>
</dbReference>
<evidence type="ECO:0000313" key="7">
    <source>
        <dbReference type="EMBL" id="KAG9455756.1"/>
    </source>
</evidence>
<dbReference type="PROSITE" id="PS00107">
    <property type="entry name" value="PROTEIN_KINASE_ATP"/>
    <property type="match status" value="1"/>
</dbReference>
<name>A0AAV7F6M1_ARIFI</name>
<keyword evidence="2 3" id="KW-0067">ATP-binding</keyword>
<dbReference type="InterPro" id="IPR001245">
    <property type="entry name" value="Ser-Thr/Tyr_kinase_cat_dom"/>
</dbReference>
<accession>A0AAV7F6M1</accession>
<evidence type="ECO:0000256" key="4">
    <source>
        <dbReference type="SAM" id="Phobius"/>
    </source>
</evidence>